<dbReference type="Gene3D" id="3.30.160.250">
    <property type="match status" value="1"/>
</dbReference>
<dbReference type="SUPFAM" id="SSF143100">
    <property type="entry name" value="TTHA1013/TTHA0281-like"/>
    <property type="match status" value="1"/>
</dbReference>
<dbReference type="OrthoDB" id="9807959at2"/>
<keyword evidence="3" id="KW-1185">Reference proteome</keyword>
<dbReference type="InterPro" id="IPR031807">
    <property type="entry name" value="HicB-like"/>
</dbReference>
<dbReference type="EMBL" id="FOSL01000003">
    <property type="protein sequence ID" value="SFK18616.1"/>
    <property type="molecule type" value="Genomic_DNA"/>
</dbReference>
<evidence type="ECO:0000313" key="2">
    <source>
        <dbReference type="EMBL" id="SFK18616.1"/>
    </source>
</evidence>
<dbReference type="RefSeq" id="WP_149759507.1">
    <property type="nucleotide sequence ID" value="NZ_BSPE01000008.1"/>
</dbReference>
<accession>A0A1I3XHS8</accession>
<reference evidence="2 3" key="1">
    <citation type="submission" date="2016-10" db="EMBL/GenBank/DDBJ databases">
        <authorList>
            <person name="Varghese N."/>
            <person name="Submissions S."/>
        </authorList>
    </citation>
    <scope>NUCLEOTIDE SEQUENCE [LARGE SCALE GENOMIC DNA]</scope>
    <source>
        <strain evidence="2 3">DSM 21822</strain>
    </source>
</reference>
<evidence type="ECO:0000313" key="3">
    <source>
        <dbReference type="Proteomes" id="UP000323300"/>
    </source>
</evidence>
<dbReference type="Pfam" id="PF15919">
    <property type="entry name" value="HicB_lk_antitox"/>
    <property type="match status" value="1"/>
</dbReference>
<gene>
    <name evidence="2" type="ORF">SAMN04488498_103211</name>
</gene>
<evidence type="ECO:0000259" key="1">
    <source>
        <dbReference type="Pfam" id="PF15919"/>
    </source>
</evidence>
<sequence length="134" mass="13916">MTHYIGILDGERDVWGVRIPDLPGCHGGGTSPEEAIADVTSAAREWAEMHLSTGQALPVARSLAAILKAEGIDTAAGESAVMIPLIVDSGRSVRANLSLDAGLLAAIDAEATRRGLTRSAFIAGAARDKIEGQR</sequence>
<protein>
    <submittedName>
        <fullName evidence="2">Predicted nuclease of the RNAse H fold, HicB family</fullName>
    </submittedName>
</protein>
<name>A0A1I3XHS8_9HYPH</name>
<feature type="domain" description="HicB-like antitoxin of toxin-antitoxin system" evidence="1">
    <location>
        <begin position="7"/>
        <end position="126"/>
    </location>
</feature>
<dbReference type="Proteomes" id="UP000323300">
    <property type="component" value="Unassembled WGS sequence"/>
</dbReference>
<dbReference type="AlphaFoldDB" id="A0A1I3XHS8"/>
<dbReference type="InterPro" id="IPR035069">
    <property type="entry name" value="TTHA1013/TTHA0281-like"/>
</dbReference>
<proteinExistence type="predicted"/>
<organism evidence="2 3">
    <name type="scientific">Neomesorhizobium albiziae</name>
    <dbReference type="NCBI Taxonomy" id="335020"/>
    <lineage>
        <taxon>Bacteria</taxon>
        <taxon>Pseudomonadati</taxon>
        <taxon>Pseudomonadota</taxon>
        <taxon>Alphaproteobacteria</taxon>
        <taxon>Hyphomicrobiales</taxon>
        <taxon>Phyllobacteriaceae</taxon>
        <taxon>Neomesorhizobium</taxon>
    </lineage>
</organism>
<dbReference type="CDD" id="cd21631">
    <property type="entry name" value="RHH_CopG_NikR-like"/>
    <property type="match status" value="1"/>
</dbReference>